<reference evidence="8 9" key="1">
    <citation type="submission" date="2016-11" db="EMBL/GenBank/DDBJ databases">
        <authorList>
            <person name="Jaros S."/>
            <person name="Januszkiewicz K."/>
            <person name="Wedrychowicz H."/>
        </authorList>
    </citation>
    <scope>NUCLEOTIDE SEQUENCE [LARGE SCALE GENOMIC DNA]</scope>
    <source>
        <strain evidence="8 9">DSM 21758</strain>
    </source>
</reference>
<keyword evidence="3" id="KW-0326">Glycosidase</keyword>
<dbReference type="Pfam" id="PF21317">
    <property type="entry name" value="BetaGal_ABD_1"/>
    <property type="match status" value="1"/>
</dbReference>
<feature type="active site" description="Nucleophile" evidence="4">
    <location>
        <position position="235"/>
    </location>
</feature>
<sequence length="587" mass="67395">MGKFEIKDDFYINEDKIKIISGALHYFRVVPEYWRDRLEKLKTLGCNTVETYIPWNIHEPKKGEFDFTGSKDVVKFVKLAEELGFLVILRPSPYICAEWEFGGLPAWLLKDDTMRVRSNHEGYLKAVDDYYAELFKHIAPLQITNGGPVIMMQVENEYGSFGNSKTYLKTIKDLMIKHGTTVPLFTSDGAWEEALEAGTIMNEGVFPTANFGSRSIEQMGNLKEFIKKGPLMCMEFWIGWFDNWGGEHKRRDPEDATKEFDDLLKLGHANVYMYHGGTNFGFMNGCSLHGEIDPQTTSYDYDALLTEWGDITSKYEGFKSVISKYREIPEVQFSTTIKKVNLGEVKLTRKVSLFNTLDTLSKPVYSENTLNMEKLDQNYGYILYRSNLGKKRDLEKFKIVSADDRVQLFVNQNHITTQYQTTLGENIPISLDKENDNIVDILVENVGRINYGAKLVSTSQRKGIKDGVMVDIHYHSGWNHYSLELNNIENIDFSLGYKENTPAFYEYTFNISEDNMGDTFLNLEGFGKGSAFINNFNLGRFWEIGPVNYLYIPAPLLKKGENKIIIFETEGKYADIIKLQDTPSYSK</sequence>
<name>A0A1M6URD7_9CLOT</name>
<dbReference type="SUPFAM" id="SSF49785">
    <property type="entry name" value="Galactose-binding domain-like"/>
    <property type="match status" value="1"/>
</dbReference>
<dbReference type="RefSeq" id="WP_072993361.1">
    <property type="nucleotide sequence ID" value="NZ_FQZB01000024.1"/>
</dbReference>
<dbReference type="PANTHER" id="PTHR23421">
    <property type="entry name" value="BETA-GALACTOSIDASE RELATED"/>
    <property type="match status" value="1"/>
</dbReference>
<dbReference type="Gene3D" id="3.20.20.80">
    <property type="entry name" value="Glycosidases"/>
    <property type="match status" value="1"/>
</dbReference>
<evidence type="ECO:0000256" key="1">
    <source>
        <dbReference type="ARBA" id="ARBA00009809"/>
    </source>
</evidence>
<feature type="domain" description="Beta-galactosidase galactose-binding" evidence="7">
    <location>
        <begin position="502"/>
        <end position="562"/>
    </location>
</feature>
<dbReference type="FunFam" id="3.20.20.80:FF:000115">
    <property type="entry name" value="Beta-galactosidase"/>
    <property type="match status" value="1"/>
</dbReference>
<dbReference type="GO" id="GO:0005975">
    <property type="term" value="P:carbohydrate metabolic process"/>
    <property type="evidence" value="ECO:0007669"/>
    <property type="project" value="InterPro"/>
</dbReference>
<evidence type="ECO:0000256" key="2">
    <source>
        <dbReference type="ARBA" id="ARBA00022801"/>
    </source>
</evidence>
<evidence type="ECO:0000313" key="8">
    <source>
        <dbReference type="EMBL" id="SHK71731.1"/>
    </source>
</evidence>
<dbReference type="InterPro" id="IPR019801">
    <property type="entry name" value="Glyco_hydro_35_CS"/>
</dbReference>
<dbReference type="InterPro" id="IPR017853">
    <property type="entry name" value="GH"/>
</dbReference>
<proteinExistence type="inferred from homology"/>
<dbReference type="InterPro" id="IPR008979">
    <property type="entry name" value="Galactose-bd-like_sf"/>
</dbReference>
<dbReference type="AlphaFoldDB" id="A0A1M6URD7"/>
<dbReference type="SUPFAM" id="SSF51445">
    <property type="entry name" value="(Trans)glycosidases"/>
    <property type="match status" value="1"/>
</dbReference>
<keyword evidence="2" id="KW-0378">Hydrolase</keyword>
<dbReference type="STRING" id="1121302.SAMN02745163_04338"/>
<feature type="active site" description="Proton donor" evidence="4">
    <location>
        <position position="157"/>
    </location>
</feature>
<dbReference type="GO" id="GO:0004565">
    <property type="term" value="F:beta-galactosidase activity"/>
    <property type="evidence" value="ECO:0007669"/>
    <property type="project" value="InterPro"/>
</dbReference>
<keyword evidence="9" id="KW-1185">Reference proteome</keyword>
<dbReference type="PRINTS" id="PR00742">
    <property type="entry name" value="GLHYDRLASE35"/>
</dbReference>
<dbReference type="InterPro" id="IPR048913">
    <property type="entry name" value="BetaGal_gal-bd"/>
</dbReference>
<evidence type="ECO:0000313" key="9">
    <source>
        <dbReference type="Proteomes" id="UP000184310"/>
    </source>
</evidence>
<dbReference type="Pfam" id="PF21467">
    <property type="entry name" value="BetaGal_gal-bd"/>
    <property type="match status" value="1"/>
</dbReference>
<dbReference type="PIRSF" id="PIRSF006336">
    <property type="entry name" value="B-gal"/>
    <property type="match status" value="1"/>
</dbReference>
<organism evidence="8 9">
    <name type="scientific">Clostridium cavendishii DSM 21758</name>
    <dbReference type="NCBI Taxonomy" id="1121302"/>
    <lineage>
        <taxon>Bacteria</taxon>
        <taxon>Bacillati</taxon>
        <taxon>Bacillota</taxon>
        <taxon>Clostridia</taxon>
        <taxon>Eubacteriales</taxon>
        <taxon>Clostridiaceae</taxon>
        <taxon>Clostridium</taxon>
    </lineage>
</organism>
<dbReference type="OrthoDB" id="9813184at2"/>
<dbReference type="InterPro" id="IPR001944">
    <property type="entry name" value="Glycoside_Hdrlase_35"/>
</dbReference>
<dbReference type="EMBL" id="FQZB01000024">
    <property type="protein sequence ID" value="SHK71731.1"/>
    <property type="molecule type" value="Genomic_DNA"/>
</dbReference>
<dbReference type="InterPro" id="IPR031330">
    <property type="entry name" value="Gly_Hdrlase_35_cat"/>
</dbReference>
<evidence type="ECO:0000259" key="6">
    <source>
        <dbReference type="Pfam" id="PF21317"/>
    </source>
</evidence>
<dbReference type="PROSITE" id="PS01182">
    <property type="entry name" value="GLYCOSYL_HYDROL_F35"/>
    <property type="match status" value="1"/>
</dbReference>
<accession>A0A1M6URD7</accession>
<dbReference type="Pfam" id="PF01301">
    <property type="entry name" value="Glyco_hydro_35"/>
    <property type="match status" value="1"/>
</dbReference>
<evidence type="ECO:0000259" key="5">
    <source>
        <dbReference type="Pfam" id="PF01301"/>
    </source>
</evidence>
<gene>
    <name evidence="8" type="ORF">SAMN02745163_04338</name>
</gene>
<dbReference type="Proteomes" id="UP000184310">
    <property type="component" value="Unassembled WGS sequence"/>
</dbReference>
<feature type="domain" description="Glycoside hydrolase 35 catalytic" evidence="5">
    <location>
        <begin position="10"/>
        <end position="324"/>
    </location>
</feature>
<evidence type="ECO:0000256" key="4">
    <source>
        <dbReference type="PIRSR" id="PIRSR006336-1"/>
    </source>
</evidence>
<evidence type="ECO:0000259" key="7">
    <source>
        <dbReference type="Pfam" id="PF21467"/>
    </source>
</evidence>
<comment type="similarity">
    <text evidence="1">Belongs to the glycosyl hydrolase 35 family.</text>
</comment>
<dbReference type="InterPro" id="IPR026283">
    <property type="entry name" value="B-gal_1-like"/>
</dbReference>
<feature type="domain" description="Beta-galactosidase 1-like first all-beta" evidence="6">
    <location>
        <begin position="370"/>
        <end position="484"/>
    </location>
</feature>
<dbReference type="Gene3D" id="2.60.120.260">
    <property type="entry name" value="Galactose-binding domain-like"/>
    <property type="match status" value="2"/>
</dbReference>
<protein>
    <submittedName>
        <fullName evidence="8">Beta-galactosidase</fullName>
    </submittedName>
</protein>
<evidence type="ECO:0000256" key="3">
    <source>
        <dbReference type="ARBA" id="ARBA00023295"/>
    </source>
</evidence>
<dbReference type="InterPro" id="IPR048912">
    <property type="entry name" value="BetaGal1-like_ABD1"/>
</dbReference>